<gene>
    <name evidence="2" type="ORF">NOG11_13715</name>
</gene>
<dbReference type="AlphaFoldDB" id="A0A9X2RK10"/>
<dbReference type="Proteomes" id="UP001142610">
    <property type="component" value="Unassembled WGS sequence"/>
</dbReference>
<reference evidence="2" key="1">
    <citation type="submission" date="2022-07" db="EMBL/GenBank/DDBJ databases">
        <title>Parvularcula maris sp. nov., an algicidal bacterium isolated from seawater.</title>
        <authorList>
            <person name="Li F."/>
        </authorList>
    </citation>
    <scope>NUCLEOTIDE SEQUENCE</scope>
    <source>
        <strain evidence="2">BGMRC 0090</strain>
    </source>
</reference>
<keyword evidence="3" id="KW-1185">Reference proteome</keyword>
<evidence type="ECO:0000256" key="1">
    <source>
        <dbReference type="SAM" id="Coils"/>
    </source>
</evidence>
<keyword evidence="1" id="KW-0175">Coiled coil</keyword>
<dbReference type="EMBL" id="JANIBC010000018">
    <property type="protein sequence ID" value="MCQ8186436.1"/>
    <property type="molecule type" value="Genomic_DNA"/>
</dbReference>
<organism evidence="2 3">
    <name type="scientific">Parvularcula maris</name>
    <dbReference type="NCBI Taxonomy" id="2965077"/>
    <lineage>
        <taxon>Bacteria</taxon>
        <taxon>Pseudomonadati</taxon>
        <taxon>Pseudomonadota</taxon>
        <taxon>Alphaproteobacteria</taxon>
        <taxon>Parvularculales</taxon>
        <taxon>Parvularculaceae</taxon>
        <taxon>Parvularcula</taxon>
    </lineage>
</organism>
<name>A0A9X2RK10_9PROT</name>
<accession>A0A9X2RK10</accession>
<feature type="coiled-coil region" evidence="1">
    <location>
        <begin position="7"/>
        <end position="68"/>
    </location>
</feature>
<comment type="caution">
    <text evidence="2">The sequence shown here is derived from an EMBL/GenBank/DDBJ whole genome shotgun (WGS) entry which is preliminary data.</text>
</comment>
<evidence type="ECO:0000313" key="2">
    <source>
        <dbReference type="EMBL" id="MCQ8186436.1"/>
    </source>
</evidence>
<evidence type="ECO:0000313" key="3">
    <source>
        <dbReference type="Proteomes" id="UP001142610"/>
    </source>
</evidence>
<sequence length="140" mass="15923">MNGLLTCENAIAGLERAERVREELERRKEETSARLASIAATQDEWERVVELRRQIEALEAEMPNALALLRGVTERVALPSDPELRKAYRAAEPRTALRKRAERLFDAAMKVGDQQRMASSYELVLEATNLQQVTMRRATT</sequence>
<proteinExistence type="predicted"/>
<dbReference type="RefSeq" id="WP_256620356.1">
    <property type="nucleotide sequence ID" value="NZ_JANIBC010000018.1"/>
</dbReference>
<protein>
    <submittedName>
        <fullName evidence="2">Uncharacterized protein</fullName>
    </submittedName>
</protein>